<evidence type="ECO:0000256" key="1">
    <source>
        <dbReference type="ARBA" id="ARBA00001966"/>
    </source>
</evidence>
<dbReference type="InterPro" id="IPR058240">
    <property type="entry name" value="rSAM_sf"/>
</dbReference>
<gene>
    <name evidence="8" type="ORF">P9847_11210</name>
</gene>
<evidence type="ECO:0000256" key="4">
    <source>
        <dbReference type="ARBA" id="ARBA00022723"/>
    </source>
</evidence>
<accession>A0ABU6PSU5</accession>
<evidence type="ECO:0000256" key="5">
    <source>
        <dbReference type="ARBA" id="ARBA00023004"/>
    </source>
</evidence>
<dbReference type="PANTHER" id="PTHR30352:SF5">
    <property type="entry name" value="PYRUVATE FORMATE-LYASE 1-ACTIVATING ENZYME"/>
    <property type="match status" value="1"/>
</dbReference>
<dbReference type="Proteomes" id="UP001343257">
    <property type="component" value="Unassembled WGS sequence"/>
</dbReference>
<dbReference type="Gene3D" id="3.20.20.70">
    <property type="entry name" value="Aldolase class I"/>
    <property type="match status" value="1"/>
</dbReference>
<evidence type="ECO:0000259" key="7">
    <source>
        <dbReference type="Pfam" id="PF04055"/>
    </source>
</evidence>
<dbReference type="InterPro" id="IPR034457">
    <property type="entry name" value="Organic_radical-activating"/>
</dbReference>
<dbReference type="PANTHER" id="PTHR30352">
    <property type="entry name" value="PYRUVATE FORMATE-LYASE-ACTIVATING ENZYME"/>
    <property type="match status" value="1"/>
</dbReference>
<protein>
    <submittedName>
        <fullName evidence="8">Radical SAM protein</fullName>
    </submittedName>
</protein>
<proteinExistence type="predicted"/>
<dbReference type="CDD" id="cd01335">
    <property type="entry name" value="Radical_SAM"/>
    <property type="match status" value="1"/>
</dbReference>
<reference evidence="8 9" key="1">
    <citation type="submission" date="2023-03" db="EMBL/GenBank/DDBJ databases">
        <title>Bacillus Genome Sequencing.</title>
        <authorList>
            <person name="Dunlap C."/>
        </authorList>
    </citation>
    <scope>NUCLEOTIDE SEQUENCE [LARGE SCALE GENOMIC DNA]</scope>
    <source>
        <strain evidence="8 9">NRS-52</strain>
    </source>
</reference>
<keyword evidence="2" id="KW-0004">4Fe-4S</keyword>
<dbReference type="SFLD" id="SFLDG01109">
    <property type="entry name" value="Uncharacterised_Radical_SAM_Su"/>
    <property type="match status" value="1"/>
</dbReference>
<name>A0ABU6PSU5_9BACL</name>
<feature type="domain" description="Radical SAM core" evidence="7">
    <location>
        <begin position="181"/>
        <end position="350"/>
    </location>
</feature>
<evidence type="ECO:0000313" key="8">
    <source>
        <dbReference type="EMBL" id="MED5017872.1"/>
    </source>
</evidence>
<dbReference type="SFLD" id="SFLDS00029">
    <property type="entry name" value="Radical_SAM"/>
    <property type="match status" value="1"/>
</dbReference>
<evidence type="ECO:0000256" key="2">
    <source>
        <dbReference type="ARBA" id="ARBA00022485"/>
    </source>
</evidence>
<dbReference type="InterPro" id="IPR007197">
    <property type="entry name" value="rSAM"/>
</dbReference>
<sequence>MYLVYADEKGNVFDHPTLYGLARSGDMIVEILEDELIPLPDGATLVGLPNTRAIGMDRETGEMMPLPGDAQAVGALLPQGFTRLCLPGYVKTDKEYKLPLFGYSAVVWKDGRFYTTARLSDDPEKWNPLNCNLDELKLGVKKLTQKYPENRLYEHLSNCALGYECLTASNTFLNRWEGAVPVSYSCNAGCFGCISEQPDDSGFVAPQTRMNFKPKVEELVQIMLEHLKTPESIISFGQGCEGEPSTQAKIIIEAMREVRSITDMGYININTNAGLTDFIRGIVDAGLDLMRVSTISALDDHYNAYYKPRKYTLANVEKSLKYASDQGVYTSINYLIFPGVTDREEEIEAMVEFARRTGLKLIQMRNLNIDPESYLELIPPAQGEILGMKQMIEIFQAELPDVVIGSYTHVPPVGQRRPKKPVLARD</sequence>
<keyword evidence="4" id="KW-0479">Metal-binding</keyword>
<comment type="cofactor">
    <cofactor evidence="1">
        <name>[4Fe-4S] cluster</name>
        <dbReference type="ChEBI" id="CHEBI:49883"/>
    </cofactor>
</comment>
<organism evidence="8 9">
    <name type="scientific">Paenibacillus chibensis</name>
    <dbReference type="NCBI Taxonomy" id="59846"/>
    <lineage>
        <taxon>Bacteria</taxon>
        <taxon>Bacillati</taxon>
        <taxon>Bacillota</taxon>
        <taxon>Bacilli</taxon>
        <taxon>Bacillales</taxon>
        <taxon>Paenibacillaceae</taxon>
        <taxon>Paenibacillus</taxon>
    </lineage>
</organism>
<dbReference type="RefSeq" id="WP_328277817.1">
    <property type="nucleotide sequence ID" value="NZ_JARTLD010000027.1"/>
</dbReference>
<evidence type="ECO:0000256" key="3">
    <source>
        <dbReference type="ARBA" id="ARBA00022691"/>
    </source>
</evidence>
<evidence type="ECO:0000313" key="9">
    <source>
        <dbReference type="Proteomes" id="UP001343257"/>
    </source>
</evidence>
<dbReference type="SUPFAM" id="SSF102114">
    <property type="entry name" value="Radical SAM enzymes"/>
    <property type="match status" value="1"/>
</dbReference>
<keyword evidence="6" id="KW-0411">Iron-sulfur</keyword>
<dbReference type="Pfam" id="PF04055">
    <property type="entry name" value="Radical_SAM"/>
    <property type="match status" value="1"/>
</dbReference>
<evidence type="ECO:0000256" key="6">
    <source>
        <dbReference type="ARBA" id="ARBA00023014"/>
    </source>
</evidence>
<keyword evidence="5" id="KW-0408">Iron</keyword>
<dbReference type="InterPro" id="IPR013785">
    <property type="entry name" value="Aldolase_TIM"/>
</dbReference>
<comment type="caution">
    <text evidence="8">The sequence shown here is derived from an EMBL/GenBank/DDBJ whole genome shotgun (WGS) entry which is preliminary data.</text>
</comment>
<keyword evidence="3" id="KW-0949">S-adenosyl-L-methionine</keyword>
<dbReference type="EMBL" id="JARTLD010000027">
    <property type="protein sequence ID" value="MED5017872.1"/>
    <property type="molecule type" value="Genomic_DNA"/>
</dbReference>
<keyword evidence="9" id="KW-1185">Reference proteome</keyword>